<dbReference type="GO" id="GO:0006260">
    <property type="term" value="P:DNA replication"/>
    <property type="evidence" value="ECO:0007669"/>
    <property type="project" value="UniProtKB-KW"/>
</dbReference>
<dbReference type="AlphaFoldDB" id="A0A423PHE3"/>
<dbReference type="Gene3D" id="3.30.1490.70">
    <property type="match status" value="1"/>
</dbReference>
<feature type="signal peptide" evidence="6">
    <location>
        <begin position="1"/>
        <end position="31"/>
    </location>
</feature>
<evidence type="ECO:0000256" key="2">
    <source>
        <dbReference type="ARBA" id="ARBA00022705"/>
    </source>
</evidence>
<evidence type="ECO:0000256" key="4">
    <source>
        <dbReference type="ARBA" id="ARBA00023204"/>
    </source>
</evidence>
<dbReference type="Gene3D" id="3.30.470.30">
    <property type="entry name" value="DNA ligase/mRNA capping enzyme"/>
    <property type="match status" value="1"/>
</dbReference>
<dbReference type="InterPro" id="IPR050326">
    <property type="entry name" value="NAD_dep_DNA_ligaseB"/>
</dbReference>
<feature type="region of interest" description="Disordered" evidence="5">
    <location>
        <begin position="284"/>
        <end position="306"/>
    </location>
</feature>
<dbReference type="RefSeq" id="WP_123631872.1">
    <property type="nucleotide sequence ID" value="NZ_AYKH01000040.1"/>
</dbReference>
<keyword evidence="4" id="KW-0234">DNA repair</keyword>
<evidence type="ECO:0000259" key="7">
    <source>
        <dbReference type="Pfam" id="PF14743"/>
    </source>
</evidence>
<dbReference type="GO" id="GO:0006281">
    <property type="term" value="P:DNA repair"/>
    <property type="evidence" value="ECO:0007669"/>
    <property type="project" value="UniProtKB-KW"/>
</dbReference>
<evidence type="ECO:0000313" key="9">
    <source>
        <dbReference type="Proteomes" id="UP000283993"/>
    </source>
</evidence>
<evidence type="ECO:0000256" key="3">
    <source>
        <dbReference type="ARBA" id="ARBA00022763"/>
    </source>
</evidence>
<keyword evidence="6" id="KW-0732">Signal</keyword>
<dbReference type="Gene3D" id="2.40.50.140">
    <property type="entry name" value="Nucleic acid-binding proteins"/>
    <property type="match status" value="1"/>
</dbReference>
<dbReference type="SUPFAM" id="SSF50249">
    <property type="entry name" value="Nucleic acid-binding proteins"/>
    <property type="match status" value="1"/>
</dbReference>
<keyword evidence="3" id="KW-0227">DNA damage</keyword>
<feature type="chain" id="PRO_5019265489" evidence="6">
    <location>
        <begin position="32"/>
        <end position="306"/>
    </location>
</feature>
<keyword evidence="9" id="KW-1185">Reference proteome</keyword>
<proteinExistence type="predicted"/>
<dbReference type="InterPro" id="IPR029319">
    <property type="entry name" value="DNA_ligase_OB"/>
</dbReference>
<dbReference type="CDD" id="cd07896">
    <property type="entry name" value="Adenylation_kDNA_ligase_like"/>
    <property type="match status" value="1"/>
</dbReference>
<dbReference type="NCBIfam" id="NF006592">
    <property type="entry name" value="PRK09125.1"/>
    <property type="match status" value="1"/>
</dbReference>
<dbReference type="Proteomes" id="UP000283993">
    <property type="component" value="Unassembled WGS sequence"/>
</dbReference>
<dbReference type="SUPFAM" id="SSF56091">
    <property type="entry name" value="DNA ligase/mRNA capping enzyme, catalytic domain"/>
    <property type="match status" value="1"/>
</dbReference>
<accession>A0A423PHE3</accession>
<reference evidence="8 9" key="1">
    <citation type="submission" date="2013-10" db="EMBL/GenBank/DDBJ databases">
        <title>Salinisphaera orenii MK-B5 Genome Sequencing.</title>
        <authorList>
            <person name="Lai Q."/>
            <person name="Li C."/>
            <person name="Shao Z."/>
        </authorList>
    </citation>
    <scope>NUCLEOTIDE SEQUENCE [LARGE SCALE GENOMIC DNA]</scope>
    <source>
        <strain evidence="8 9">MK-B5</strain>
    </source>
</reference>
<dbReference type="InterPro" id="IPR012340">
    <property type="entry name" value="NA-bd_OB-fold"/>
</dbReference>
<dbReference type="Pfam" id="PF14743">
    <property type="entry name" value="DNA_ligase_OB_2"/>
    <property type="match status" value="1"/>
</dbReference>
<evidence type="ECO:0000256" key="1">
    <source>
        <dbReference type="ARBA" id="ARBA00022598"/>
    </source>
</evidence>
<evidence type="ECO:0000313" key="8">
    <source>
        <dbReference type="EMBL" id="ROO24963.1"/>
    </source>
</evidence>
<keyword evidence="2" id="KW-0235">DNA replication</keyword>
<dbReference type="EMBL" id="AYKH01000040">
    <property type="protein sequence ID" value="ROO24963.1"/>
    <property type="molecule type" value="Genomic_DNA"/>
</dbReference>
<name>A0A423PHE3_9GAMM</name>
<organism evidence="8 9">
    <name type="scientific">Salinisphaera orenii MK-B5</name>
    <dbReference type="NCBI Taxonomy" id="856730"/>
    <lineage>
        <taxon>Bacteria</taxon>
        <taxon>Pseudomonadati</taxon>
        <taxon>Pseudomonadota</taxon>
        <taxon>Gammaproteobacteria</taxon>
        <taxon>Salinisphaerales</taxon>
        <taxon>Salinisphaeraceae</taxon>
        <taxon>Salinisphaera</taxon>
    </lineage>
</organism>
<dbReference type="CDD" id="cd08041">
    <property type="entry name" value="OBF_kDNA_ligase_like"/>
    <property type="match status" value="1"/>
</dbReference>
<dbReference type="PANTHER" id="PTHR47810">
    <property type="entry name" value="DNA LIGASE"/>
    <property type="match status" value="1"/>
</dbReference>
<sequence>MTSSRIQNRPLATLVLLAAVTGLLAAGAAAADEPPRVTLAETYDGDVDLTEYWVSEKYDGVRGYWDGEHLLTRGGVRVDPPDWFTAGWPDTALDGELWTARGDFARVSGIVRAHEAGDAAWRDVSYRVFDLPDHPGPFDARVPAIRAVIARIDQPWVVAIDQFRVADGRALDAALDAVLARGGEGLMLHRGGARYHAGRSDDLLKLKPYADAEAKVVGINPGAGRLDGLMGSLDVVTPDGREFAIGSGFTDEQRADPPPIGSWITYRHNGETANGLPRFARFLRRRPGGPPPEIAAEADTRGAPDD</sequence>
<feature type="domain" description="DNA ligase OB-like" evidence="7">
    <location>
        <begin position="221"/>
        <end position="286"/>
    </location>
</feature>
<keyword evidence="1 8" id="KW-0436">Ligase</keyword>
<dbReference type="PANTHER" id="PTHR47810:SF1">
    <property type="entry name" value="DNA LIGASE B"/>
    <property type="match status" value="1"/>
</dbReference>
<protein>
    <submittedName>
        <fullName evidence="8">DNA ligase</fullName>
    </submittedName>
</protein>
<dbReference type="GO" id="GO:0016874">
    <property type="term" value="F:ligase activity"/>
    <property type="evidence" value="ECO:0007669"/>
    <property type="project" value="UniProtKB-KW"/>
</dbReference>
<comment type="caution">
    <text evidence="8">The sequence shown here is derived from an EMBL/GenBank/DDBJ whole genome shotgun (WGS) entry which is preliminary data.</text>
</comment>
<evidence type="ECO:0000256" key="5">
    <source>
        <dbReference type="SAM" id="MobiDB-lite"/>
    </source>
</evidence>
<evidence type="ECO:0000256" key="6">
    <source>
        <dbReference type="SAM" id="SignalP"/>
    </source>
</evidence>
<gene>
    <name evidence="8" type="ORF">SAOR_13325</name>
</gene>